<dbReference type="InterPro" id="IPR003593">
    <property type="entry name" value="AAA+_ATPase"/>
</dbReference>
<gene>
    <name evidence="5" type="ORF">VC81_12240</name>
</gene>
<evidence type="ECO:0000313" key="5">
    <source>
        <dbReference type="EMBL" id="KJW11979.1"/>
    </source>
</evidence>
<dbReference type="Pfam" id="PF00437">
    <property type="entry name" value="T2SSE"/>
    <property type="match status" value="1"/>
</dbReference>
<dbReference type="EMBL" id="JZCR01000024">
    <property type="protein sequence ID" value="KJW11979.1"/>
    <property type="molecule type" value="Genomic_DNA"/>
</dbReference>
<proteinExistence type="inferred from homology"/>
<evidence type="ECO:0000256" key="1">
    <source>
        <dbReference type="ARBA" id="ARBA00006611"/>
    </source>
</evidence>
<evidence type="ECO:0000256" key="3">
    <source>
        <dbReference type="ARBA" id="ARBA00022840"/>
    </source>
</evidence>
<dbReference type="CDD" id="cd01129">
    <property type="entry name" value="PulE-GspE-like"/>
    <property type="match status" value="1"/>
</dbReference>
<evidence type="ECO:0000313" key="6">
    <source>
        <dbReference type="Proteomes" id="UP000033491"/>
    </source>
</evidence>
<dbReference type="Gene3D" id="3.30.450.90">
    <property type="match status" value="1"/>
</dbReference>
<dbReference type="PANTHER" id="PTHR30258:SF2">
    <property type="entry name" value="COMG OPERON PROTEIN 1"/>
    <property type="match status" value="1"/>
</dbReference>
<dbReference type="Proteomes" id="UP000033491">
    <property type="component" value="Unassembled WGS sequence"/>
</dbReference>
<dbReference type="STRING" id="216463.VC81_12240"/>
<dbReference type="PATRIC" id="fig|216463.3.peg.1703"/>
<sequence length="320" mass="35614">MIQQLATDLILAAYRQRVSDVYLLPTATGYHLRFRRGAQPLLWRELSQDQGQRLLTYFKFHADMTVSERRRPQVGALTWPVTETHVELRLSTVGDYVGRESLVIRLIYPYQASELAYLLPRQRPQVAALAQQRGLVLFAGPTGAGKTTTMYTIARELAQRAVVLTIEDPVEVKEPQFIQLQVNAAAQMTYDALIQVGLRHRPDVFVIGEIRDARTAQAAVRAALSGHLVLSTVHAKSATGTRARLADLGIADAQLRQVLVASSYQRLIPRTARGPAVLLDLVTDAALWQPGTWKGWRQALDEAFHAGTITQTTQRAFQNG</sequence>
<dbReference type="PANTHER" id="PTHR30258">
    <property type="entry name" value="TYPE II SECRETION SYSTEM PROTEIN GSPE-RELATED"/>
    <property type="match status" value="1"/>
</dbReference>
<reference evidence="5 6" key="1">
    <citation type="submission" date="2015-03" db="EMBL/GenBank/DDBJ databases">
        <authorList>
            <person name="Zheng J."/>
            <person name="Ganezle M."/>
        </authorList>
    </citation>
    <scope>NUCLEOTIDE SEQUENCE [LARGE SCALE GENOMIC DNA]</scope>
    <source>
        <strain evidence="5 6">LP38</strain>
    </source>
</reference>
<dbReference type="OrthoDB" id="9808272at2"/>
<comment type="similarity">
    <text evidence="1">Belongs to the GSP E family.</text>
</comment>
<dbReference type="GO" id="GO:0016887">
    <property type="term" value="F:ATP hydrolysis activity"/>
    <property type="evidence" value="ECO:0007669"/>
    <property type="project" value="TreeGrafter"/>
</dbReference>
<evidence type="ECO:0000256" key="2">
    <source>
        <dbReference type="ARBA" id="ARBA00022741"/>
    </source>
</evidence>
<dbReference type="NCBIfam" id="NF041000">
    <property type="entry name" value="ATPase_ComGA"/>
    <property type="match status" value="1"/>
</dbReference>
<evidence type="ECO:0000259" key="4">
    <source>
        <dbReference type="SMART" id="SM00382"/>
    </source>
</evidence>
<dbReference type="SUPFAM" id="SSF52540">
    <property type="entry name" value="P-loop containing nucleoside triphosphate hydrolases"/>
    <property type="match status" value="1"/>
</dbReference>
<keyword evidence="3" id="KW-0067">ATP-binding</keyword>
<organism evidence="5 6">
    <name type="scientific">Levilactobacillus spicheri</name>
    <dbReference type="NCBI Taxonomy" id="216463"/>
    <lineage>
        <taxon>Bacteria</taxon>
        <taxon>Bacillati</taxon>
        <taxon>Bacillota</taxon>
        <taxon>Bacilli</taxon>
        <taxon>Lactobacillales</taxon>
        <taxon>Lactobacillaceae</taxon>
        <taxon>Levilactobacillus</taxon>
    </lineage>
</organism>
<dbReference type="AlphaFoldDB" id="A0A0F3RQV4"/>
<dbReference type="InterPro" id="IPR001482">
    <property type="entry name" value="T2SS/T4SS_dom"/>
</dbReference>
<dbReference type="InterPro" id="IPR047667">
    <property type="entry name" value="ATPase_ComGA"/>
</dbReference>
<dbReference type="Gene3D" id="3.40.50.300">
    <property type="entry name" value="P-loop containing nucleotide triphosphate hydrolases"/>
    <property type="match status" value="1"/>
</dbReference>
<keyword evidence="2" id="KW-0547">Nucleotide-binding</keyword>
<comment type="caution">
    <text evidence="5">The sequence shown here is derived from an EMBL/GenBank/DDBJ whole genome shotgun (WGS) entry which is preliminary data.</text>
</comment>
<accession>A0A0F3RQV4</accession>
<dbReference type="InterPro" id="IPR027417">
    <property type="entry name" value="P-loop_NTPase"/>
</dbReference>
<dbReference type="GO" id="GO:0005886">
    <property type="term" value="C:plasma membrane"/>
    <property type="evidence" value="ECO:0007669"/>
    <property type="project" value="TreeGrafter"/>
</dbReference>
<dbReference type="GO" id="GO:0005524">
    <property type="term" value="F:ATP binding"/>
    <property type="evidence" value="ECO:0007669"/>
    <property type="project" value="UniProtKB-KW"/>
</dbReference>
<name>A0A0F3RQV4_9LACO</name>
<dbReference type="RefSeq" id="WP_045808333.1">
    <property type="nucleotide sequence ID" value="NZ_JZCR01000024.1"/>
</dbReference>
<protein>
    <submittedName>
        <fullName evidence="5">Competence protein ComGA</fullName>
    </submittedName>
</protein>
<dbReference type="SMART" id="SM00382">
    <property type="entry name" value="AAA"/>
    <property type="match status" value="1"/>
</dbReference>
<feature type="domain" description="AAA+ ATPase" evidence="4">
    <location>
        <begin position="132"/>
        <end position="287"/>
    </location>
</feature>